<dbReference type="RefSeq" id="WP_184346122.1">
    <property type="nucleotide sequence ID" value="NZ_JACHJH010000001.1"/>
</dbReference>
<dbReference type="PANTHER" id="PTHR30487:SF0">
    <property type="entry name" value="PREPILIN LEADER PEPTIDASE_N-METHYLTRANSFERASE-RELATED"/>
    <property type="match status" value="1"/>
</dbReference>
<keyword evidence="5" id="KW-0489">Methyltransferase</keyword>
<organism evidence="5 6">
    <name type="scientific">Streptomyces olivoverticillatus</name>
    <dbReference type="NCBI Taxonomy" id="66427"/>
    <lineage>
        <taxon>Bacteria</taxon>
        <taxon>Bacillati</taxon>
        <taxon>Actinomycetota</taxon>
        <taxon>Actinomycetes</taxon>
        <taxon>Kitasatosporales</taxon>
        <taxon>Streptomycetaceae</taxon>
        <taxon>Streptomyces</taxon>
    </lineage>
</organism>
<comment type="similarity">
    <text evidence="1 2">Belongs to the peptidase A24 family.</text>
</comment>
<keyword evidence="3" id="KW-1133">Transmembrane helix</keyword>
<keyword evidence="3" id="KW-0472">Membrane</keyword>
<dbReference type="EC" id="3.4.23.43" evidence="5"/>
<reference evidence="5 6" key="1">
    <citation type="submission" date="2020-08" db="EMBL/GenBank/DDBJ databases">
        <title>Genomic Encyclopedia of Type Strains, Phase III (KMG-III): the genomes of soil and plant-associated and newly described type strains.</title>
        <authorList>
            <person name="Whitman W."/>
        </authorList>
    </citation>
    <scope>NUCLEOTIDE SEQUENCE [LARGE SCALE GENOMIC DNA]</scope>
    <source>
        <strain evidence="5 6">CECT 3266</strain>
    </source>
</reference>
<feature type="transmembrane region" description="Helical" evidence="3">
    <location>
        <begin position="215"/>
        <end position="236"/>
    </location>
</feature>
<feature type="domain" description="Prepilin type IV endopeptidase peptidase" evidence="4">
    <location>
        <begin position="96"/>
        <end position="202"/>
    </location>
</feature>
<feature type="transmembrane region" description="Helical" evidence="3">
    <location>
        <begin position="65"/>
        <end position="83"/>
    </location>
</feature>
<feature type="transmembrane region" description="Helical" evidence="3">
    <location>
        <begin position="115"/>
        <end position="134"/>
    </location>
</feature>
<name>A0A7W7LKM6_9ACTN</name>
<dbReference type="InterPro" id="IPR000045">
    <property type="entry name" value="Prepilin_IV_endopep_pep"/>
</dbReference>
<evidence type="ECO:0000313" key="6">
    <source>
        <dbReference type="Proteomes" id="UP000556084"/>
    </source>
</evidence>
<keyword evidence="5" id="KW-0378">Hydrolase</keyword>
<dbReference type="PANTHER" id="PTHR30487">
    <property type="entry name" value="TYPE 4 PREPILIN-LIKE PROTEINS LEADER PEPTIDE-PROCESSING ENZYME"/>
    <property type="match status" value="1"/>
</dbReference>
<dbReference type="InterPro" id="IPR050882">
    <property type="entry name" value="Prepilin_peptidase/N-MTase"/>
</dbReference>
<dbReference type="GO" id="GO:0005886">
    <property type="term" value="C:plasma membrane"/>
    <property type="evidence" value="ECO:0007669"/>
    <property type="project" value="TreeGrafter"/>
</dbReference>
<dbReference type="Gene3D" id="1.20.120.1220">
    <property type="match status" value="1"/>
</dbReference>
<evidence type="ECO:0000256" key="2">
    <source>
        <dbReference type="RuleBase" id="RU003793"/>
    </source>
</evidence>
<feature type="transmembrane region" description="Helical" evidence="3">
    <location>
        <begin position="146"/>
        <end position="166"/>
    </location>
</feature>
<evidence type="ECO:0000313" key="5">
    <source>
        <dbReference type="EMBL" id="MBB4891562.1"/>
    </source>
</evidence>
<dbReference type="PRINTS" id="PR00864">
    <property type="entry name" value="PREPILNPTASE"/>
</dbReference>
<dbReference type="InterPro" id="IPR014032">
    <property type="entry name" value="Peptidase_A24A_bac"/>
</dbReference>
<feature type="transmembrane region" description="Helical" evidence="3">
    <location>
        <begin position="186"/>
        <end position="208"/>
    </location>
</feature>
<dbReference type="EC" id="2.1.1.-" evidence="5"/>
<dbReference type="GO" id="GO:0008168">
    <property type="term" value="F:methyltransferase activity"/>
    <property type="evidence" value="ECO:0007669"/>
    <property type="project" value="UniProtKB-KW"/>
</dbReference>
<proteinExistence type="inferred from homology"/>
<keyword evidence="3" id="KW-0812">Transmembrane</keyword>
<evidence type="ECO:0000259" key="4">
    <source>
        <dbReference type="Pfam" id="PF01478"/>
    </source>
</evidence>
<sequence length="239" mass="24245">MYSLLILLSALFGAATGALVPRARYRLSVEPEEAWRSSGPCGHAVAGWAGPARCRVCGGRYGPGALWPALVAALVCAVSAAAVGARPELAVWLAAAPVAVLLAGVDWSVRRLPDVLTLPLAAGMAALLGVAALIPGAAGVWPRSLLGGLALGGGYLALHLLHSAGLGFGDVKLAAALGCALGWYGWWPLLLGTLAGLLLGSAYSWWLLAREGRGAVMPLGPFMIAGAWLGILLGAWTAG</sequence>
<keyword evidence="6" id="KW-1185">Reference proteome</keyword>
<dbReference type="Proteomes" id="UP000556084">
    <property type="component" value="Unassembled WGS sequence"/>
</dbReference>
<dbReference type="EMBL" id="JACHJH010000001">
    <property type="protein sequence ID" value="MBB4891562.1"/>
    <property type="molecule type" value="Genomic_DNA"/>
</dbReference>
<keyword evidence="5" id="KW-0808">Transferase</keyword>
<dbReference type="AlphaFoldDB" id="A0A7W7LKM6"/>
<evidence type="ECO:0000256" key="3">
    <source>
        <dbReference type="SAM" id="Phobius"/>
    </source>
</evidence>
<dbReference type="GO" id="GO:0004190">
    <property type="term" value="F:aspartic-type endopeptidase activity"/>
    <property type="evidence" value="ECO:0007669"/>
    <property type="project" value="UniProtKB-EC"/>
</dbReference>
<comment type="caution">
    <text evidence="5">The sequence shown here is derived from an EMBL/GenBank/DDBJ whole genome shotgun (WGS) entry which is preliminary data.</text>
</comment>
<dbReference type="Pfam" id="PF01478">
    <property type="entry name" value="Peptidase_A24"/>
    <property type="match status" value="1"/>
</dbReference>
<dbReference type="GO" id="GO:0032259">
    <property type="term" value="P:methylation"/>
    <property type="evidence" value="ECO:0007669"/>
    <property type="project" value="UniProtKB-KW"/>
</dbReference>
<gene>
    <name evidence="5" type="ORF">FHS39_000562</name>
</gene>
<accession>A0A7W7LKM6</accession>
<dbReference type="GO" id="GO:0006465">
    <property type="term" value="P:signal peptide processing"/>
    <property type="evidence" value="ECO:0007669"/>
    <property type="project" value="TreeGrafter"/>
</dbReference>
<evidence type="ECO:0000256" key="1">
    <source>
        <dbReference type="ARBA" id="ARBA00005801"/>
    </source>
</evidence>
<protein>
    <submittedName>
        <fullName evidence="5">Leader peptidase (Prepilin peptidase)/N-methyltransferase</fullName>
        <ecNumber evidence="5">2.1.1.-</ecNumber>
        <ecNumber evidence="5">3.4.23.43</ecNumber>
    </submittedName>
</protein>